<dbReference type="GO" id="GO:0043138">
    <property type="term" value="F:3'-5' DNA helicase activity"/>
    <property type="evidence" value="ECO:0007669"/>
    <property type="project" value="UniProtKB-EC"/>
</dbReference>
<evidence type="ECO:0000313" key="8">
    <source>
        <dbReference type="Proteomes" id="UP001274830"/>
    </source>
</evidence>
<dbReference type="Pfam" id="PF12013">
    <property type="entry name" value="OrsD"/>
    <property type="match status" value="1"/>
</dbReference>
<dbReference type="GO" id="GO:0000724">
    <property type="term" value="P:double-strand break repair via homologous recombination"/>
    <property type="evidence" value="ECO:0007669"/>
    <property type="project" value="TreeGrafter"/>
</dbReference>
<accession>A0AAE0WEV7</accession>
<reference evidence="7" key="1">
    <citation type="submission" date="2023-07" db="EMBL/GenBank/DDBJ databases">
        <title>Black Yeasts Isolated from many extreme environments.</title>
        <authorList>
            <person name="Coleine C."/>
            <person name="Stajich J.E."/>
            <person name="Selbmann L."/>
        </authorList>
    </citation>
    <scope>NUCLEOTIDE SEQUENCE</scope>
    <source>
        <strain evidence="7">CCFEE 5485</strain>
    </source>
</reference>
<evidence type="ECO:0000256" key="3">
    <source>
        <dbReference type="ARBA" id="ARBA00034808"/>
    </source>
</evidence>
<dbReference type="EC" id="5.6.2.4" evidence="3"/>
<name>A0AAE0WEV7_9PEZI</name>
<dbReference type="AlphaFoldDB" id="A0AAE0WEV7"/>
<dbReference type="Proteomes" id="UP001274830">
    <property type="component" value="Unassembled WGS sequence"/>
</dbReference>
<evidence type="ECO:0000256" key="1">
    <source>
        <dbReference type="ARBA" id="ARBA00005446"/>
    </source>
</evidence>
<evidence type="ECO:0000256" key="4">
    <source>
        <dbReference type="SAM" id="MobiDB-lite"/>
    </source>
</evidence>
<proteinExistence type="inferred from homology"/>
<feature type="compositionally biased region" description="Basic and acidic residues" evidence="4">
    <location>
        <begin position="1225"/>
        <end position="1238"/>
    </location>
</feature>
<dbReference type="PROSITE" id="PS51194">
    <property type="entry name" value="HELICASE_CTER"/>
    <property type="match status" value="1"/>
</dbReference>
<comment type="caution">
    <text evidence="7">The sequence shown here is derived from an EMBL/GenBank/DDBJ whole genome shotgun (WGS) entry which is preliminary data.</text>
</comment>
<dbReference type="Pfam" id="PF00271">
    <property type="entry name" value="Helicase_C"/>
    <property type="match status" value="1"/>
</dbReference>
<dbReference type="PROSITE" id="PS51192">
    <property type="entry name" value="HELICASE_ATP_BIND_1"/>
    <property type="match status" value="1"/>
</dbReference>
<dbReference type="InterPro" id="IPR014001">
    <property type="entry name" value="Helicase_ATP-bd"/>
</dbReference>
<dbReference type="PANTHER" id="PTHR13710">
    <property type="entry name" value="DNA HELICASE RECQ FAMILY MEMBER"/>
    <property type="match status" value="1"/>
</dbReference>
<dbReference type="InterPro" id="IPR001650">
    <property type="entry name" value="Helicase_C-like"/>
</dbReference>
<dbReference type="EMBL" id="JAUTXT010000105">
    <property type="protein sequence ID" value="KAK3669171.1"/>
    <property type="molecule type" value="Genomic_DNA"/>
</dbReference>
<gene>
    <name evidence="7" type="ORF">LTR78_010947</name>
</gene>
<dbReference type="Gene3D" id="3.40.50.300">
    <property type="entry name" value="P-loop containing nucleotide triphosphate hydrolases"/>
    <property type="match status" value="2"/>
</dbReference>
<dbReference type="InterPro" id="IPR022698">
    <property type="entry name" value="OrsD"/>
</dbReference>
<dbReference type="GO" id="GO:0005737">
    <property type="term" value="C:cytoplasm"/>
    <property type="evidence" value="ECO:0007669"/>
    <property type="project" value="TreeGrafter"/>
</dbReference>
<dbReference type="SUPFAM" id="SSF52540">
    <property type="entry name" value="P-loop containing nucleoside triphosphate hydrolases"/>
    <property type="match status" value="1"/>
</dbReference>
<keyword evidence="8" id="KW-1185">Reference proteome</keyword>
<organism evidence="7 8">
    <name type="scientific">Recurvomyces mirabilis</name>
    <dbReference type="NCBI Taxonomy" id="574656"/>
    <lineage>
        <taxon>Eukaryota</taxon>
        <taxon>Fungi</taxon>
        <taxon>Dikarya</taxon>
        <taxon>Ascomycota</taxon>
        <taxon>Pezizomycotina</taxon>
        <taxon>Dothideomycetes</taxon>
        <taxon>Dothideomycetidae</taxon>
        <taxon>Mycosphaerellales</taxon>
        <taxon>Teratosphaeriaceae</taxon>
        <taxon>Recurvomyces</taxon>
    </lineage>
</organism>
<sequence>MADFEDLFRHAPEHRVIVCRKCRYAPVPDQIQRHLKDHHPQISVEQRGEIALTVESLPDLARRPQDVIYPPDSRAPIDGLGVLFECLRCTWREPTGRRCRYACRAVKRMQRHCKEEHQWVNQQQRGGDSRSKQQHAPNKMWESGRACQRFFKVGEWQRYFEVAASGPSSNRREVDDRRARFFRQQEDDIQQAHHDASVAANMVEGFDSHRSTVLPWLQTTGIVDHVGGLKKDEIQAAIVLTISDEELGLERIFKTMEDVLRQAHGYCFDGPECMLTWQCRVVLGRFQSAQVETLGKTRAFEPHKNPGTLRKYFRPAKQLLAYIYRVVANRGHHFTCDSDDFRRPEDVVTLTSDQARAWRSIHRLMRETRDEDSSQPSVELHGRLLEFWMLLIRDTTGARRYRSPLVSFCAMLSIKPSTSSWMEPGNFSSHLSAIIWIVQLLIFYDSARKERDGDGTTLSHIKRCCEDYLQQTVETPMGQLLRWRLLLFHVAQNTVGQHQATWNEAEDIVSFEGTDLHLDDVPALLKSEYDECRRLLHEDLMFGSTDCLRVHADALKDSPEVQTVGWDFTQHRDNRTLLQNRERRLLRVIERSETLRDLFLAEGQPADGAVVWRESALATYETTVQDFLQRLCTIIHISGGQPVREPEFFSMTWCNTQRPRRITIRHRRVMIHLQYHKSQQQTGQLRENIRFLARPVSNLLLDYLVYVQPLRRTFLRQSSPRATLSPFLFEKDGRVWPDSQLTRCLERSSVRAGVSRLHISNWRQMTVAIVKTKFANHIGHFEDDDDDEGAEEADLDVRAMTKQRNHKTRTVNRAYANQTAPMFGNVWDGLLRMNLRASTLWQDFWGIDIILRDRKRKGEDPTDRERHLSTAPAVVVGGPAGGTAAVVPGRLDGLENGGARADSCEDHVLDRSGRGHPADRGREEPVFMLPCALPGAGVTILIVPLVALRINMIQRLDQLHIDHLEWSPGERREAALVVVSAEAACQSDFRKYATALRARQRLDRIVVDECHLTVTAAGYRSSLVDVTALRGLRTQFVYLTATLPPSMLAEFEERNYLHHPTVIRASSNRPNIKYTVARAKSGEVSLLEQAAGKARDAWDRSDQFDHGRDKIILYVRSVRDGESLADMLGSECYTAESGTVDEKRAILDRWTTDPLRPCIVATSALAEGFDHPYVRFVINVGEPPSLITFSQESGPAGRDGQRADSLVLLPSKWKPSAVEPGTLDDTVRSRDDASLAKQ</sequence>
<evidence type="ECO:0000313" key="7">
    <source>
        <dbReference type="EMBL" id="KAK3669171.1"/>
    </source>
</evidence>
<dbReference type="GO" id="GO:0005694">
    <property type="term" value="C:chromosome"/>
    <property type="evidence" value="ECO:0007669"/>
    <property type="project" value="TreeGrafter"/>
</dbReference>
<evidence type="ECO:0000259" key="6">
    <source>
        <dbReference type="PROSITE" id="PS51194"/>
    </source>
</evidence>
<dbReference type="GO" id="GO:0009378">
    <property type="term" value="F:four-way junction helicase activity"/>
    <property type="evidence" value="ECO:0007669"/>
    <property type="project" value="TreeGrafter"/>
</dbReference>
<evidence type="ECO:0000259" key="5">
    <source>
        <dbReference type="PROSITE" id="PS51192"/>
    </source>
</evidence>
<protein>
    <recommendedName>
        <fullName evidence="3">DNA 3'-5' helicase</fullName>
        <ecNumber evidence="3">5.6.2.4</ecNumber>
    </recommendedName>
</protein>
<dbReference type="SMART" id="SM00490">
    <property type="entry name" value="HELICc"/>
    <property type="match status" value="1"/>
</dbReference>
<comment type="similarity">
    <text evidence="1">Belongs to the helicase family. RecQ subfamily.</text>
</comment>
<feature type="region of interest" description="Disordered" evidence="4">
    <location>
        <begin position="117"/>
        <end position="139"/>
    </location>
</feature>
<dbReference type="PANTHER" id="PTHR13710:SF154">
    <property type="entry name" value="RECQ HELICASE, PUTATIVE (AFU_ORTHOLOGUE AFUA_6G14720)-RELATED"/>
    <property type="match status" value="1"/>
</dbReference>
<comment type="catalytic activity">
    <reaction evidence="2">
        <text>Couples ATP hydrolysis with the unwinding of duplex DNA by translocating in the 3'-5' direction.</text>
        <dbReference type="EC" id="5.6.2.4"/>
    </reaction>
</comment>
<evidence type="ECO:0000256" key="2">
    <source>
        <dbReference type="ARBA" id="ARBA00034617"/>
    </source>
</evidence>
<feature type="region of interest" description="Disordered" evidence="4">
    <location>
        <begin position="1215"/>
        <end position="1238"/>
    </location>
</feature>
<dbReference type="InterPro" id="IPR027417">
    <property type="entry name" value="P-loop_NTPase"/>
</dbReference>
<feature type="domain" description="Helicase ATP-binding" evidence="5">
    <location>
        <begin position="926"/>
        <end position="1061"/>
    </location>
</feature>
<feature type="domain" description="Helicase C-terminal" evidence="6">
    <location>
        <begin position="1103"/>
        <end position="1238"/>
    </location>
</feature>